<protein>
    <submittedName>
        <fullName evidence="2">Uncharacterized protein</fullName>
    </submittedName>
</protein>
<evidence type="ECO:0000256" key="1">
    <source>
        <dbReference type="SAM" id="MobiDB-lite"/>
    </source>
</evidence>
<feature type="compositionally biased region" description="Low complexity" evidence="1">
    <location>
        <begin position="203"/>
        <end position="218"/>
    </location>
</feature>
<sequence length="241" mass="25848">MCHTEPLSHPCVTLSLPTQVTRSPPSPRVHVEHLPRPWVTASPLCHACPHPATPFLPPRPVSRGALPLLRSHRAPHSSVCPPGWSPTWSAFFTSCRGVPVPPPPRESRRTHPARVTHRPFPSTRHAPPPFPAPLLHSAPCRVPHGAARSPCHTHVSHSALSSLVWLVTVSPSPACHTEPHPLSGATRGPSPTCHTLPPHQWDASSPSPSHAPHGAPSSCTGHPEPLLHSRTLPSACLTMSH</sequence>
<name>A0A7J8ING6_ROUAE</name>
<dbReference type="EMBL" id="JACASE010000003">
    <property type="protein sequence ID" value="KAF6485689.1"/>
    <property type="molecule type" value="Genomic_DNA"/>
</dbReference>
<dbReference type="Proteomes" id="UP000593571">
    <property type="component" value="Unassembled WGS sequence"/>
</dbReference>
<feature type="compositionally biased region" description="Basic residues" evidence="1">
    <location>
        <begin position="108"/>
        <end position="117"/>
    </location>
</feature>
<keyword evidence="3" id="KW-1185">Reference proteome</keyword>
<dbReference type="AlphaFoldDB" id="A0A7J8ING6"/>
<feature type="region of interest" description="Disordered" evidence="1">
    <location>
        <begin position="177"/>
        <end position="224"/>
    </location>
</feature>
<reference evidence="2 3" key="1">
    <citation type="journal article" date="2020" name="Nature">
        <title>Six reference-quality genomes reveal evolution of bat adaptations.</title>
        <authorList>
            <person name="Jebb D."/>
            <person name="Huang Z."/>
            <person name="Pippel M."/>
            <person name="Hughes G.M."/>
            <person name="Lavrichenko K."/>
            <person name="Devanna P."/>
            <person name="Winkler S."/>
            <person name="Jermiin L.S."/>
            <person name="Skirmuntt E.C."/>
            <person name="Katzourakis A."/>
            <person name="Burkitt-Gray L."/>
            <person name="Ray D.A."/>
            <person name="Sullivan K.A.M."/>
            <person name="Roscito J.G."/>
            <person name="Kirilenko B.M."/>
            <person name="Davalos L.M."/>
            <person name="Corthals A.P."/>
            <person name="Power M.L."/>
            <person name="Jones G."/>
            <person name="Ransome R.D."/>
            <person name="Dechmann D.K.N."/>
            <person name="Locatelli A.G."/>
            <person name="Puechmaille S.J."/>
            <person name="Fedrigo O."/>
            <person name="Jarvis E.D."/>
            <person name="Hiller M."/>
            <person name="Vernes S.C."/>
            <person name="Myers E.W."/>
            <person name="Teeling E.C."/>
        </authorList>
    </citation>
    <scope>NUCLEOTIDE SEQUENCE [LARGE SCALE GENOMIC DNA]</scope>
    <source>
        <strain evidence="2">MRouAeg1</strain>
        <tissue evidence="2">Muscle</tissue>
    </source>
</reference>
<accession>A0A7J8ING6</accession>
<comment type="caution">
    <text evidence="2">The sequence shown here is derived from an EMBL/GenBank/DDBJ whole genome shotgun (WGS) entry which is preliminary data.</text>
</comment>
<gene>
    <name evidence="2" type="ORF">HJG63_010820</name>
</gene>
<proteinExistence type="predicted"/>
<feature type="region of interest" description="Disordered" evidence="1">
    <location>
        <begin position="102"/>
        <end position="125"/>
    </location>
</feature>
<evidence type="ECO:0000313" key="2">
    <source>
        <dbReference type="EMBL" id="KAF6485689.1"/>
    </source>
</evidence>
<organism evidence="2 3">
    <name type="scientific">Rousettus aegyptiacus</name>
    <name type="common">Egyptian fruit bat</name>
    <name type="synonym">Pteropus aegyptiacus</name>
    <dbReference type="NCBI Taxonomy" id="9407"/>
    <lineage>
        <taxon>Eukaryota</taxon>
        <taxon>Metazoa</taxon>
        <taxon>Chordata</taxon>
        <taxon>Craniata</taxon>
        <taxon>Vertebrata</taxon>
        <taxon>Euteleostomi</taxon>
        <taxon>Mammalia</taxon>
        <taxon>Eutheria</taxon>
        <taxon>Laurasiatheria</taxon>
        <taxon>Chiroptera</taxon>
        <taxon>Yinpterochiroptera</taxon>
        <taxon>Pteropodoidea</taxon>
        <taxon>Pteropodidae</taxon>
        <taxon>Rousettinae</taxon>
        <taxon>Rousettus</taxon>
    </lineage>
</organism>
<evidence type="ECO:0000313" key="3">
    <source>
        <dbReference type="Proteomes" id="UP000593571"/>
    </source>
</evidence>